<feature type="compositionally biased region" description="Basic and acidic residues" evidence="18">
    <location>
        <begin position="154"/>
        <end position="167"/>
    </location>
</feature>
<keyword evidence="12" id="KW-1208">Phospholipid metabolism</keyword>
<keyword evidence="5" id="KW-0808">Transferase</keyword>
<gene>
    <name evidence="20" type="ORF">K7432_015274</name>
</gene>
<keyword evidence="21" id="KW-1185">Reference proteome</keyword>
<evidence type="ECO:0000256" key="3">
    <source>
        <dbReference type="ARBA" id="ARBA00005189"/>
    </source>
</evidence>
<dbReference type="EMBL" id="JASJQH010002015">
    <property type="protein sequence ID" value="KAK9760570.1"/>
    <property type="molecule type" value="Genomic_DNA"/>
</dbReference>
<feature type="compositionally biased region" description="Polar residues" evidence="18">
    <location>
        <begin position="173"/>
        <end position="182"/>
    </location>
</feature>
<dbReference type="InterPro" id="IPR004299">
    <property type="entry name" value="MBOAT_fam"/>
</dbReference>
<evidence type="ECO:0000256" key="17">
    <source>
        <dbReference type="ARBA" id="ARBA00039721"/>
    </source>
</evidence>
<evidence type="ECO:0000256" key="8">
    <source>
        <dbReference type="ARBA" id="ARBA00022989"/>
    </source>
</evidence>
<evidence type="ECO:0000256" key="16">
    <source>
        <dbReference type="ARBA" id="ARBA00038923"/>
    </source>
</evidence>
<evidence type="ECO:0000313" key="21">
    <source>
        <dbReference type="Proteomes" id="UP001479436"/>
    </source>
</evidence>
<comment type="pathway">
    <text evidence="3">Lipid metabolism.</text>
</comment>
<evidence type="ECO:0000256" key="5">
    <source>
        <dbReference type="ARBA" id="ARBA00022679"/>
    </source>
</evidence>
<name>A0ABR2WGE3_9FUNG</name>
<keyword evidence="6 19" id="KW-0812">Transmembrane</keyword>
<evidence type="ECO:0000256" key="13">
    <source>
        <dbReference type="ARBA" id="ARBA00023315"/>
    </source>
</evidence>
<dbReference type="EC" id="2.3.1.23" evidence="15"/>
<feature type="transmembrane region" description="Helical" evidence="19">
    <location>
        <begin position="372"/>
        <end position="393"/>
    </location>
</feature>
<proteinExistence type="predicted"/>
<keyword evidence="13" id="KW-0012">Acyltransferase</keyword>
<keyword evidence="8 19" id="KW-1133">Transmembrane helix</keyword>
<comment type="subcellular location">
    <subcellularLocation>
        <location evidence="2">Endoplasmic reticulum</location>
    </subcellularLocation>
    <subcellularLocation>
        <location evidence="1">Membrane</location>
        <topology evidence="1">Multi-pass membrane protein</topology>
    </subcellularLocation>
</comment>
<keyword evidence="11" id="KW-0594">Phospholipid biosynthesis</keyword>
<evidence type="ECO:0000256" key="7">
    <source>
        <dbReference type="ARBA" id="ARBA00022824"/>
    </source>
</evidence>
<organism evidence="20 21">
    <name type="scientific">Basidiobolus ranarum</name>
    <dbReference type="NCBI Taxonomy" id="34480"/>
    <lineage>
        <taxon>Eukaryota</taxon>
        <taxon>Fungi</taxon>
        <taxon>Fungi incertae sedis</taxon>
        <taxon>Zoopagomycota</taxon>
        <taxon>Entomophthoromycotina</taxon>
        <taxon>Basidiobolomycetes</taxon>
        <taxon>Basidiobolales</taxon>
        <taxon>Basidiobolaceae</taxon>
        <taxon>Basidiobolus</taxon>
    </lineage>
</organism>
<evidence type="ECO:0000256" key="9">
    <source>
        <dbReference type="ARBA" id="ARBA00023098"/>
    </source>
</evidence>
<evidence type="ECO:0000256" key="19">
    <source>
        <dbReference type="SAM" id="Phobius"/>
    </source>
</evidence>
<evidence type="ECO:0000256" key="12">
    <source>
        <dbReference type="ARBA" id="ARBA00023264"/>
    </source>
</evidence>
<dbReference type="Proteomes" id="UP001479436">
    <property type="component" value="Unassembled WGS sequence"/>
</dbReference>
<keyword evidence="7" id="KW-0256">Endoplasmic reticulum</keyword>
<evidence type="ECO:0000256" key="2">
    <source>
        <dbReference type="ARBA" id="ARBA00004240"/>
    </source>
</evidence>
<evidence type="ECO:0000256" key="10">
    <source>
        <dbReference type="ARBA" id="ARBA00023136"/>
    </source>
</evidence>
<evidence type="ECO:0000256" key="1">
    <source>
        <dbReference type="ARBA" id="ARBA00004141"/>
    </source>
</evidence>
<feature type="transmembrane region" description="Helical" evidence="19">
    <location>
        <begin position="439"/>
        <end position="458"/>
    </location>
</feature>
<accession>A0ABR2WGE3</accession>
<sequence length="503" mass="57446">MDALSSSLGIPLSTLKLLGTIVLAYPAALVYRFLYLHPIKSPRAQEQRNLYIVVVGLALSFFFSGTNIIHSLITVSFTWTTCKLLDKCRGLAVVICFLFNTIYLLGGYYSNSLQTYDITWTMPQCILCLRMLGLSWDFYDGRKVHKVQVASIEQRSDNSRHEPDNRPALKTSRPPSKTPASFTDTALPSLPSYLEILGYSYFFGSFLIGPQFSFSLYKRFLNLQHLPKGGQMVPYGSYTRAIRCFFVGVFYLAIQQLIGAHYPAAYMVTEKFGELSFISRFAYMWMAGKFVLNKYLGVWSLNEGSGALCGFSINEYDQTGTPRWDSLANVDVYKYETATSLTQIIESFNLNTNLWSKYYIFKRLKFMGNKHISTFFTLFFLALWHGVHPGYFICFASEFIDVMAERIGAQLLAPYVKWMYVSDDKSMKTQICRRAHQAFTWFLTTSALYYAIIPFELLQLRDSIIAWGQVYFIGTLVVLGLIAVDVIKTQIPTKRKVKSEKVL</sequence>
<keyword evidence="9" id="KW-0443">Lipid metabolism</keyword>
<protein>
    <recommendedName>
        <fullName evidence="17">Lysophospholipid acyltransferase 5</fullName>
        <ecNumber evidence="15">2.3.1.23</ecNumber>
        <ecNumber evidence="16">2.3.1.n6</ecNumber>
    </recommendedName>
</protein>
<dbReference type="Pfam" id="PF03062">
    <property type="entry name" value="MBOAT"/>
    <property type="match status" value="1"/>
</dbReference>
<dbReference type="EC" id="2.3.1.n6" evidence="16"/>
<feature type="region of interest" description="Disordered" evidence="18">
    <location>
        <begin position="153"/>
        <end position="182"/>
    </location>
</feature>
<comment type="caution">
    <text evidence="20">The sequence shown here is derived from an EMBL/GenBank/DDBJ whole genome shotgun (WGS) entry which is preliminary data.</text>
</comment>
<evidence type="ECO:0000256" key="4">
    <source>
        <dbReference type="ARBA" id="ARBA00022516"/>
    </source>
</evidence>
<dbReference type="InterPro" id="IPR049941">
    <property type="entry name" value="LPLAT_7/PORCN-like"/>
</dbReference>
<evidence type="ECO:0000313" key="20">
    <source>
        <dbReference type="EMBL" id="KAK9760570.1"/>
    </source>
</evidence>
<dbReference type="PANTHER" id="PTHR13906">
    <property type="entry name" value="PORCUPINE"/>
    <property type="match status" value="1"/>
</dbReference>
<evidence type="ECO:0000256" key="15">
    <source>
        <dbReference type="ARBA" id="ARBA00026120"/>
    </source>
</evidence>
<dbReference type="PANTHER" id="PTHR13906:SF14">
    <property type="entry name" value="LYSOPHOSPHOLIPID ACYLTRANSFERASE 5"/>
    <property type="match status" value="1"/>
</dbReference>
<feature type="transmembrane region" description="Helical" evidence="19">
    <location>
        <begin position="464"/>
        <end position="487"/>
    </location>
</feature>
<feature type="transmembrane region" description="Helical" evidence="19">
    <location>
        <begin position="91"/>
        <end position="109"/>
    </location>
</feature>
<evidence type="ECO:0000256" key="6">
    <source>
        <dbReference type="ARBA" id="ARBA00022692"/>
    </source>
</evidence>
<evidence type="ECO:0000256" key="18">
    <source>
        <dbReference type="SAM" id="MobiDB-lite"/>
    </source>
</evidence>
<evidence type="ECO:0000256" key="11">
    <source>
        <dbReference type="ARBA" id="ARBA00023209"/>
    </source>
</evidence>
<evidence type="ECO:0000256" key="14">
    <source>
        <dbReference type="ARBA" id="ARBA00025707"/>
    </source>
</evidence>
<keyword evidence="10 19" id="KW-0472">Membrane</keyword>
<feature type="transmembrane region" description="Helical" evidence="19">
    <location>
        <begin position="12"/>
        <end position="31"/>
    </location>
</feature>
<comment type="pathway">
    <text evidence="14">Phospholipid metabolism.</text>
</comment>
<keyword evidence="4" id="KW-0444">Lipid biosynthesis</keyword>
<feature type="transmembrane region" description="Helical" evidence="19">
    <location>
        <begin position="51"/>
        <end position="79"/>
    </location>
</feature>
<reference evidence="20 21" key="1">
    <citation type="submission" date="2023-04" db="EMBL/GenBank/DDBJ databases">
        <title>Genome of Basidiobolus ranarum AG-B5.</title>
        <authorList>
            <person name="Stajich J.E."/>
            <person name="Carter-House D."/>
            <person name="Gryganskyi A."/>
        </authorList>
    </citation>
    <scope>NUCLEOTIDE SEQUENCE [LARGE SCALE GENOMIC DNA]</scope>
    <source>
        <strain evidence="20 21">AG-B5</strain>
    </source>
</reference>